<keyword evidence="4 5" id="KW-0436">Ligase</keyword>
<dbReference type="NCBIfam" id="NF004679">
    <property type="entry name" value="PRK06019.1-5"/>
    <property type="match status" value="1"/>
</dbReference>
<evidence type="ECO:0000256" key="1">
    <source>
        <dbReference type="ARBA" id="ARBA00022741"/>
    </source>
</evidence>
<evidence type="ECO:0000256" key="5">
    <source>
        <dbReference type="RuleBase" id="RU361200"/>
    </source>
</evidence>
<dbReference type="InterPro" id="IPR005875">
    <property type="entry name" value="PurK"/>
</dbReference>
<feature type="binding site" evidence="4">
    <location>
        <begin position="258"/>
        <end position="259"/>
    </location>
    <ligand>
        <name>ATP</name>
        <dbReference type="ChEBI" id="CHEBI:30616"/>
    </ligand>
</feature>
<dbReference type="NCBIfam" id="TIGR01161">
    <property type="entry name" value="purK"/>
    <property type="match status" value="1"/>
</dbReference>
<protein>
    <recommendedName>
        <fullName evidence="4 5">N5-carboxyaminoimidazole ribonucleotide synthase</fullName>
        <shortName evidence="4 5">N5-CAIR synthase</shortName>
        <ecNumber evidence="4 5">6.3.4.18</ecNumber>
    </recommendedName>
    <alternativeName>
        <fullName evidence="4 5">5-(carboxyamino)imidazole ribonucleotide synthetase</fullName>
    </alternativeName>
</protein>
<dbReference type="EC" id="6.3.4.18" evidence="4 5"/>
<comment type="subunit">
    <text evidence="4 5">Homodimer.</text>
</comment>
<feature type="binding site" evidence="4">
    <location>
        <begin position="171"/>
        <end position="174"/>
    </location>
    <ligand>
        <name>ATP</name>
        <dbReference type="ChEBI" id="CHEBI:30616"/>
    </ligand>
</feature>
<dbReference type="SUPFAM" id="SSF51246">
    <property type="entry name" value="Rudiment single hybrid motif"/>
    <property type="match status" value="1"/>
</dbReference>
<keyword evidence="2 4" id="KW-0658">Purine biosynthesis</keyword>
<dbReference type="InterPro" id="IPR013815">
    <property type="entry name" value="ATP_grasp_subdomain_1"/>
</dbReference>
<evidence type="ECO:0000313" key="7">
    <source>
        <dbReference type="EMBL" id="QGG79165.1"/>
    </source>
</evidence>
<dbReference type="SUPFAM" id="SSF52440">
    <property type="entry name" value="PreATP-grasp domain"/>
    <property type="match status" value="1"/>
</dbReference>
<dbReference type="PANTHER" id="PTHR11609:SF5">
    <property type="entry name" value="PHOSPHORIBOSYLAMINOIMIDAZOLE CARBOXYLASE"/>
    <property type="match status" value="1"/>
</dbReference>
<keyword evidence="8" id="KW-1185">Reference proteome</keyword>
<comment type="similarity">
    <text evidence="4 5">Belongs to the PurK/PurT family.</text>
</comment>
<evidence type="ECO:0000256" key="3">
    <source>
        <dbReference type="ARBA" id="ARBA00022840"/>
    </source>
</evidence>
<name>A0A5Q2QDR6_9GAMM</name>
<dbReference type="Gene3D" id="3.40.50.20">
    <property type="match status" value="1"/>
</dbReference>
<dbReference type="Proteomes" id="UP000388235">
    <property type="component" value="Chromosome"/>
</dbReference>
<dbReference type="EMBL" id="CP045871">
    <property type="protein sequence ID" value="QGG79165.1"/>
    <property type="molecule type" value="Genomic_DNA"/>
</dbReference>
<dbReference type="GO" id="GO:0005524">
    <property type="term" value="F:ATP binding"/>
    <property type="evidence" value="ECO:0007669"/>
    <property type="project" value="UniProtKB-UniRule"/>
</dbReference>
<dbReference type="InterPro" id="IPR040686">
    <property type="entry name" value="PurK_C"/>
</dbReference>
<keyword evidence="3 4" id="KW-0067">ATP-binding</keyword>
<dbReference type="OrthoDB" id="9804625at2"/>
<reference evidence="7 8" key="1">
    <citation type="submission" date="2019-11" db="EMBL/GenBank/DDBJ databases">
        <authorList>
            <person name="Khan S.A."/>
            <person name="Jeon C.O."/>
            <person name="Chun B.H."/>
        </authorList>
    </citation>
    <scope>NUCLEOTIDE SEQUENCE [LARGE SCALE GENOMIC DNA]</scope>
    <source>
        <strain evidence="7 8">IMCC 1097</strain>
    </source>
</reference>
<comment type="caution">
    <text evidence="4">Lacks conserved residue(s) required for the propagation of feature annotation.</text>
</comment>
<dbReference type="Gene3D" id="3.30.1490.20">
    <property type="entry name" value="ATP-grasp fold, A domain"/>
    <property type="match status" value="1"/>
</dbReference>
<proteinExistence type="inferred from homology"/>
<dbReference type="GO" id="GO:0034028">
    <property type="term" value="F:5-(carboxyamino)imidazole ribonucleotide synthase activity"/>
    <property type="evidence" value="ECO:0007669"/>
    <property type="project" value="UniProtKB-UniRule"/>
</dbReference>
<dbReference type="Pfam" id="PF17769">
    <property type="entry name" value="PurK_C"/>
    <property type="match status" value="1"/>
</dbReference>
<accession>A0A5Q2QDR6</accession>
<sequence>MTKRIGVIGAGQLARMLQPEVTALGGTLTVLDPDARAPASANADAQVMGGYHDAEAIAALAAQVDVITVELEDVGVDALARVRDAGTPVYPAPELIALIRDKLTQKQAYRRLGIPTSPFVEVNPDNAAAFADFGYPLVQKTRTGGYDGRGVVVMDSEADYPERLTSPSFIEKKVDARMELAVMVARTPDGQCAVFEPVEMVVDPDLNLLDLLLTPARIDGELRTQAQSLAETVVTQLQGVGLFGVELFVTHDDQLLVNEIAPRAHNSGHHSIEACQTSQFGQQARLLLGLPLGSTEQPKPAALVNLIGAQGWQGPTEVEGLSAALAIPGVSVHLYGKAECRPGRKMGHFSVVADSVDQVLANARAAKAILVIKGHNAQ</sequence>
<dbReference type="PROSITE" id="PS50975">
    <property type="entry name" value="ATP_GRASP"/>
    <property type="match status" value="1"/>
</dbReference>
<evidence type="ECO:0000256" key="2">
    <source>
        <dbReference type="ARBA" id="ARBA00022755"/>
    </source>
</evidence>
<gene>
    <name evidence="4 5" type="primary">purK</name>
    <name evidence="7" type="ORF">GH975_00760</name>
</gene>
<evidence type="ECO:0000259" key="6">
    <source>
        <dbReference type="PROSITE" id="PS50975"/>
    </source>
</evidence>
<dbReference type="Gene3D" id="3.30.470.20">
    <property type="entry name" value="ATP-grasp fold, B domain"/>
    <property type="match status" value="1"/>
</dbReference>
<dbReference type="InterPro" id="IPR054350">
    <property type="entry name" value="PurT/PurK_preATP-grasp"/>
</dbReference>
<dbReference type="AlphaFoldDB" id="A0A5Q2QDR6"/>
<dbReference type="Pfam" id="PF02222">
    <property type="entry name" value="ATP-grasp"/>
    <property type="match status" value="1"/>
</dbReference>
<comment type="function">
    <text evidence="4">Catalyzes the ATP-dependent conversion of 5-aminoimidazole ribonucleotide (AIR) and HCO(3)(-) to N5-carboxyaminoimidazole ribonucleotide (N5-CAIR).</text>
</comment>
<dbReference type="InterPro" id="IPR011761">
    <property type="entry name" value="ATP-grasp"/>
</dbReference>
<comment type="catalytic activity">
    <reaction evidence="4 5">
        <text>5-amino-1-(5-phospho-beta-D-ribosyl)imidazole + hydrogencarbonate + ATP = 5-carboxyamino-1-(5-phospho-D-ribosyl)imidazole + ADP + phosphate + 2 H(+)</text>
        <dbReference type="Rhea" id="RHEA:19317"/>
        <dbReference type="ChEBI" id="CHEBI:15378"/>
        <dbReference type="ChEBI" id="CHEBI:17544"/>
        <dbReference type="ChEBI" id="CHEBI:30616"/>
        <dbReference type="ChEBI" id="CHEBI:43474"/>
        <dbReference type="ChEBI" id="CHEBI:58730"/>
        <dbReference type="ChEBI" id="CHEBI:137981"/>
        <dbReference type="ChEBI" id="CHEBI:456216"/>
        <dbReference type="EC" id="6.3.4.18"/>
    </reaction>
</comment>
<evidence type="ECO:0000313" key="8">
    <source>
        <dbReference type="Proteomes" id="UP000388235"/>
    </source>
</evidence>
<dbReference type="UniPathway" id="UPA00074">
    <property type="reaction ID" value="UER00942"/>
</dbReference>
<dbReference type="GO" id="GO:0046872">
    <property type="term" value="F:metal ion binding"/>
    <property type="evidence" value="ECO:0007669"/>
    <property type="project" value="InterPro"/>
</dbReference>
<dbReference type="GO" id="GO:0006189">
    <property type="term" value="P:'de novo' IMP biosynthetic process"/>
    <property type="evidence" value="ECO:0007669"/>
    <property type="project" value="UniProtKB-UniRule"/>
</dbReference>
<feature type="domain" description="ATP-grasp" evidence="6">
    <location>
        <begin position="106"/>
        <end position="288"/>
    </location>
</feature>
<comment type="function">
    <text evidence="5">Catalyzes the ATP-dependent conversion of 5-aminoimidazole ribonucleotide (AIR) and HCO(3)- to N5-carboxyaminoimidazole ribonucleotide (N5-CAIR).</text>
</comment>
<dbReference type="InterPro" id="IPR011054">
    <property type="entry name" value="Rudment_hybrid_motif"/>
</dbReference>
<feature type="binding site" evidence="4">
    <location>
        <position position="179"/>
    </location>
    <ligand>
        <name>ATP</name>
        <dbReference type="ChEBI" id="CHEBI:30616"/>
    </ligand>
</feature>
<dbReference type="InterPro" id="IPR003135">
    <property type="entry name" value="ATP-grasp_carboxylate-amine"/>
</dbReference>
<dbReference type="GO" id="GO:0004638">
    <property type="term" value="F:phosphoribosylaminoimidazole carboxylase activity"/>
    <property type="evidence" value="ECO:0007669"/>
    <property type="project" value="InterPro"/>
</dbReference>
<dbReference type="RefSeq" id="WP_153712669.1">
    <property type="nucleotide sequence ID" value="NZ_CP045871.1"/>
</dbReference>
<dbReference type="HAMAP" id="MF_01928">
    <property type="entry name" value="PurK"/>
    <property type="match status" value="1"/>
</dbReference>
<dbReference type="PANTHER" id="PTHR11609">
    <property type="entry name" value="PURINE BIOSYNTHESIS PROTEIN 6/7, PUR6/7"/>
    <property type="match status" value="1"/>
</dbReference>
<organism evidence="7 8">
    <name type="scientific">Litorivicinus lipolyticus</name>
    <dbReference type="NCBI Taxonomy" id="418701"/>
    <lineage>
        <taxon>Bacteria</taxon>
        <taxon>Pseudomonadati</taxon>
        <taxon>Pseudomonadota</taxon>
        <taxon>Gammaproteobacteria</taxon>
        <taxon>Oceanospirillales</taxon>
        <taxon>Litorivicinaceae</taxon>
        <taxon>Litorivicinus</taxon>
    </lineage>
</organism>
<feature type="binding site" evidence="4">
    <location>
        <position position="140"/>
    </location>
    <ligand>
        <name>ATP</name>
        <dbReference type="ChEBI" id="CHEBI:30616"/>
    </ligand>
</feature>
<feature type="binding site" evidence="4">
    <location>
        <position position="102"/>
    </location>
    <ligand>
        <name>ATP</name>
        <dbReference type="ChEBI" id="CHEBI:30616"/>
    </ligand>
</feature>
<keyword evidence="1 4" id="KW-0547">Nucleotide-binding</keyword>
<dbReference type="InterPro" id="IPR016185">
    <property type="entry name" value="PreATP-grasp_dom_sf"/>
</dbReference>
<evidence type="ECO:0000256" key="4">
    <source>
        <dbReference type="HAMAP-Rule" id="MF_01928"/>
    </source>
</evidence>
<dbReference type="KEGG" id="llp:GH975_00760"/>
<dbReference type="GO" id="GO:0005829">
    <property type="term" value="C:cytosol"/>
    <property type="evidence" value="ECO:0007669"/>
    <property type="project" value="TreeGrafter"/>
</dbReference>
<dbReference type="Pfam" id="PF22660">
    <property type="entry name" value="RS_preATP-grasp-like"/>
    <property type="match status" value="1"/>
</dbReference>
<dbReference type="SUPFAM" id="SSF56059">
    <property type="entry name" value="Glutathione synthetase ATP-binding domain-like"/>
    <property type="match status" value="1"/>
</dbReference>
<comment type="pathway">
    <text evidence="4 5">Purine metabolism; IMP biosynthesis via de novo pathway; 5-amino-1-(5-phospho-D-ribosyl)imidazole-4-carboxylate from 5-amino-1-(5-phospho-D-ribosyl)imidazole (N5-CAIR route): step 1/2.</text>
</comment>